<dbReference type="PANTHER" id="PTHR11961">
    <property type="entry name" value="CYTOCHROME C"/>
    <property type="match status" value="1"/>
</dbReference>
<dbReference type="SUPFAM" id="SSF46626">
    <property type="entry name" value="Cytochrome c"/>
    <property type="match status" value="2"/>
</dbReference>
<keyword evidence="3 6" id="KW-0479">Metal-binding</keyword>
<dbReference type="Gene3D" id="1.10.760.10">
    <property type="entry name" value="Cytochrome c-like domain"/>
    <property type="match status" value="2"/>
</dbReference>
<keyword evidence="7" id="KW-0732">Signal</keyword>
<feature type="chain" id="PRO_5012154206" evidence="7">
    <location>
        <begin position="34"/>
        <end position="244"/>
    </location>
</feature>
<keyword evidence="4" id="KW-0249">Electron transport</keyword>
<dbReference type="EMBL" id="OCPC01000001">
    <property type="protein sequence ID" value="SOE08738.1"/>
    <property type="molecule type" value="Genomic_DNA"/>
</dbReference>
<dbReference type="InterPro" id="IPR009056">
    <property type="entry name" value="Cyt_c-like_dom"/>
</dbReference>
<evidence type="ECO:0000256" key="7">
    <source>
        <dbReference type="SAM" id="SignalP"/>
    </source>
</evidence>
<keyword evidence="2 6" id="KW-0349">Heme</keyword>
<gene>
    <name evidence="9" type="ORF">SAMN05877838_0468</name>
</gene>
<protein>
    <submittedName>
        <fullName evidence="9">Cytochrome c</fullName>
    </submittedName>
</protein>
<accession>A0A286HLT7</accession>
<evidence type="ECO:0000256" key="5">
    <source>
        <dbReference type="ARBA" id="ARBA00023004"/>
    </source>
</evidence>
<evidence type="ECO:0000256" key="1">
    <source>
        <dbReference type="ARBA" id="ARBA00022448"/>
    </source>
</evidence>
<reference evidence="10" key="1">
    <citation type="submission" date="2017-08" db="EMBL/GenBank/DDBJ databases">
        <authorList>
            <person name="Varghese N."/>
            <person name="Submissions S."/>
        </authorList>
    </citation>
    <scope>NUCLEOTIDE SEQUENCE [LARGE SCALE GENOMIC DNA]</scope>
    <source>
        <strain evidence="10">KCTC 23107</strain>
    </source>
</reference>
<dbReference type="GO" id="GO:0009055">
    <property type="term" value="F:electron transfer activity"/>
    <property type="evidence" value="ECO:0007669"/>
    <property type="project" value="InterPro"/>
</dbReference>
<evidence type="ECO:0000259" key="8">
    <source>
        <dbReference type="PROSITE" id="PS51007"/>
    </source>
</evidence>
<dbReference type="PROSITE" id="PS51007">
    <property type="entry name" value="CYTC"/>
    <property type="match status" value="2"/>
</dbReference>
<evidence type="ECO:0000256" key="2">
    <source>
        <dbReference type="ARBA" id="ARBA00022617"/>
    </source>
</evidence>
<dbReference type="AlphaFoldDB" id="A0A286HLT7"/>
<keyword evidence="5 6" id="KW-0408">Iron</keyword>
<evidence type="ECO:0000313" key="10">
    <source>
        <dbReference type="Proteomes" id="UP000219465"/>
    </source>
</evidence>
<dbReference type="Pfam" id="PF00034">
    <property type="entry name" value="Cytochrom_C"/>
    <property type="match status" value="1"/>
</dbReference>
<evidence type="ECO:0000256" key="3">
    <source>
        <dbReference type="ARBA" id="ARBA00022723"/>
    </source>
</evidence>
<dbReference type="PRINTS" id="PR00604">
    <property type="entry name" value="CYTCHRMECIAB"/>
</dbReference>
<feature type="domain" description="Cytochrome c" evidence="8">
    <location>
        <begin position="31"/>
        <end position="135"/>
    </location>
</feature>
<evidence type="ECO:0000256" key="6">
    <source>
        <dbReference type="PROSITE-ProRule" id="PRU00433"/>
    </source>
</evidence>
<keyword evidence="10" id="KW-1185">Reference proteome</keyword>
<name>A0A286HLT7_9HYPH</name>
<dbReference type="InterPro" id="IPR002327">
    <property type="entry name" value="Cyt_c_1A/1B"/>
</dbReference>
<dbReference type="InterPro" id="IPR036909">
    <property type="entry name" value="Cyt_c-like_dom_sf"/>
</dbReference>
<evidence type="ECO:0000313" key="9">
    <source>
        <dbReference type="EMBL" id="SOE08738.1"/>
    </source>
</evidence>
<organism evidence="9 10">
    <name type="scientific">Hoeflea halophila</name>
    <dbReference type="NCBI Taxonomy" id="714899"/>
    <lineage>
        <taxon>Bacteria</taxon>
        <taxon>Pseudomonadati</taxon>
        <taxon>Pseudomonadota</taxon>
        <taxon>Alphaproteobacteria</taxon>
        <taxon>Hyphomicrobiales</taxon>
        <taxon>Rhizobiaceae</taxon>
        <taxon>Hoeflea</taxon>
    </lineage>
</organism>
<keyword evidence="1" id="KW-0813">Transport</keyword>
<dbReference type="GO" id="GO:0046872">
    <property type="term" value="F:metal ion binding"/>
    <property type="evidence" value="ECO:0007669"/>
    <property type="project" value="UniProtKB-KW"/>
</dbReference>
<dbReference type="RefSeq" id="WP_244577744.1">
    <property type="nucleotide sequence ID" value="NZ_OCPC01000001.1"/>
</dbReference>
<feature type="signal peptide" evidence="7">
    <location>
        <begin position="1"/>
        <end position="33"/>
    </location>
</feature>
<feature type="domain" description="Cytochrome c" evidence="8">
    <location>
        <begin position="166"/>
        <end position="242"/>
    </location>
</feature>
<dbReference type="Proteomes" id="UP000219465">
    <property type="component" value="Unassembled WGS sequence"/>
</dbReference>
<sequence length="244" mass="26264">MLDQGRHHGRIKMLCLLVPAFFAGMAGPFGASAATGSEKLFDPCATCHDLGKGARHGVGPHLDRLFGRVAGSLEDFRYSESMRAAGAAGLVWTAETLDKYLEKPRDFIKGNRMVYRGMEDADDRQALISWLETASEQEPASASAAGEVSTSSQVRDLADAVLQMKGDPEYGEYLAGDCVTCHQASGKTAGIPPIVGLPKDYFVTALFEYSTGVRPNDVMKLRVANLSHEEIAALAAYFSSLDPQ</sequence>
<dbReference type="GO" id="GO:0020037">
    <property type="term" value="F:heme binding"/>
    <property type="evidence" value="ECO:0007669"/>
    <property type="project" value="InterPro"/>
</dbReference>
<proteinExistence type="predicted"/>
<evidence type="ECO:0000256" key="4">
    <source>
        <dbReference type="ARBA" id="ARBA00022982"/>
    </source>
</evidence>